<sequence length="162" mass="18950">MASDRKSILLEKRNKLKHQQEKSERLALIEDLLSRINDSGIDYAINFDSPAWQWLEITVDIHSWVQINQNPIENKLILTSEEHVSMSEAYFKLCSYLEPLDETVSVIWSNALRPELELGLNAIPLILDDIINQDFDFWIVPSSRKWCIEYHHTGTFAAFRFD</sequence>
<keyword evidence="2" id="KW-1185">Reference proteome</keyword>
<dbReference type="EMBL" id="JBHRYN010000003">
    <property type="protein sequence ID" value="MFC3700205.1"/>
    <property type="molecule type" value="Genomic_DNA"/>
</dbReference>
<reference evidence="2" key="1">
    <citation type="journal article" date="2019" name="Int. J. Syst. Evol. Microbiol.">
        <title>The Global Catalogue of Microorganisms (GCM) 10K type strain sequencing project: providing services to taxonomists for standard genome sequencing and annotation.</title>
        <authorList>
            <consortium name="The Broad Institute Genomics Platform"/>
            <consortium name="The Broad Institute Genome Sequencing Center for Infectious Disease"/>
            <person name="Wu L."/>
            <person name="Ma J."/>
        </authorList>
    </citation>
    <scope>NUCLEOTIDE SEQUENCE [LARGE SCALE GENOMIC DNA]</scope>
    <source>
        <strain evidence="2">CECT 8288</strain>
    </source>
</reference>
<name>A0ABV7WNV0_9GAMM</name>
<protein>
    <submittedName>
        <fullName evidence="1">Uncharacterized protein</fullName>
    </submittedName>
</protein>
<evidence type="ECO:0000313" key="2">
    <source>
        <dbReference type="Proteomes" id="UP001595710"/>
    </source>
</evidence>
<proteinExistence type="predicted"/>
<evidence type="ECO:0000313" key="1">
    <source>
        <dbReference type="EMBL" id="MFC3700205.1"/>
    </source>
</evidence>
<gene>
    <name evidence="1" type="ORF">ACFOND_01030</name>
</gene>
<dbReference type="RefSeq" id="WP_377361937.1">
    <property type="nucleotide sequence ID" value="NZ_JBHRYN010000003.1"/>
</dbReference>
<organism evidence="1 2">
    <name type="scientific">Reinekea marina</name>
    <dbReference type="NCBI Taxonomy" id="1310421"/>
    <lineage>
        <taxon>Bacteria</taxon>
        <taxon>Pseudomonadati</taxon>
        <taxon>Pseudomonadota</taxon>
        <taxon>Gammaproteobacteria</taxon>
        <taxon>Oceanospirillales</taxon>
        <taxon>Saccharospirillaceae</taxon>
        <taxon>Reinekea</taxon>
    </lineage>
</organism>
<accession>A0ABV7WNV0</accession>
<dbReference type="Proteomes" id="UP001595710">
    <property type="component" value="Unassembled WGS sequence"/>
</dbReference>
<comment type="caution">
    <text evidence="1">The sequence shown here is derived from an EMBL/GenBank/DDBJ whole genome shotgun (WGS) entry which is preliminary data.</text>
</comment>